<protein>
    <submittedName>
        <fullName evidence="6">MFS transporter</fullName>
    </submittedName>
</protein>
<evidence type="ECO:0000256" key="3">
    <source>
        <dbReference type="ARBA" id="ARBA00023136"/>
    </source>
</evidence>
<feature type="transmembrane region" description="Helical" evidence="4">
    <location>
        <begin position="337"/>
        <end position="356"/>
    </location>
</feature>
<dbReference type="PANTHER" id="PTHR23534:SF1">
    <property type="entry name" value="MAJOR FACILITATOR SUPERFAMILY PROTEIN"/>
    <property type="match status" value="1"/>
</dbReference>
<name>A0A1F6SY96_9PROT</name>
<feature type="transmembrane region" description="Helical" evidence="4">
    <location>
        <begin position="212"/>
        <end position="235"/>
    </location>
</feature>
<comment type="caution">
    <text evidence="6">The sequence shown here is derived from an EMBL/GenBank/DDBJ whole genome shotgun (WGS) entry which is preliminary data.</text>
</comment>
<dbReference type="PANTHER" id="PTHR23534">
    <property type="entry name" value="MFS PERMEASE"/>
    <property type="match status" value="1"/>
</dbReference>
<evidence type="ECO:0000313" key="6">
    <source>
        <dbReference type="EMBL" id="OGI37843.1"/>
    </source>
</evidence>
<organism evidence="6 7">
    <name type="scientific">Candidatus Muproteobacteria bacterium RBG_16_62_13</name>
    <dbReference type="NCBI Taxonomy" id="1817756"/>
    <lineage>
        <taxon>Bacteria</taxon>
        <taxon>Pseudomonadati</taxon>
        <taxon>Pseudomonadota</taxon>
        <taxon>Candidatus Muproteobacteria</taxon>
    </lineage>
</organism>
<feature type="transmembrane region" description="Helical" evidence="4">
    <location>
        <begin position="132"/>
        <end position="152"/>
    </location>
</feature>
<dbReference type="Proteomes" id="UP000178379">
    <property type="component" value="Unassembled WGS sequence"/>
</dbReference>
<evidence type="ECO:0000256" key="2">
    <source>
        <dbReference type="ARBA" id="ARBA00022989"/>
    </source>
</evidence>
<dbReference type="InterPro" id="IPR011701">
    <property type="entry name" value="MFS"/>
</dbReference>
<gene>
    <name evidence="6" type="ORF">A2140_09920</name>
</gene>
<feature type="transmembrane region" description="Helical" evidence="4">
    <location>
        <begin position="362"/>
        <end position="382"/>
    </location>
</feature>
<dbReference type="AlphaFoldDB" id="A0A1F6SY96"/>
<feature type="transmembrane region" description="Helical" evidence="4">
    <location>
        <begin position="72"/>
        <end position="93"/>
    </location>
</feature>
<feature type="transmembrane region" description="Helical" evidence="4">
    <location>
        <begin position="99"/>
        <end position="120"/>
    </location>
</feature>
<feature type="transmembrane region" description="Helical" evidence="4">
    <location>
        <begin position="298"/>
        <end position="316"/>
    </location>
</feature>
<dbReference type="Gene3D" id="1.20.1250.20">
    <property type="entry name" value="MFS general substrate transporter like domains"/>
    <property type="match status" value="1"/>
</dbReference>
<feature type="transmembrane region" description="Helical" evidence="4">
    <location>
        <begin position="272"/>
        <end position="292"/>
    </location>
</feature>
<evidence type="ECO:0000256" key="4">
    <source>
        <dbReference type="SAM" id="Phobius"/>
    </source>
</evidence>
<evidence type="ECO:0000313" key="7">
    <source>
        <dbReference type="Proteomes" id="UP000178379"/>
    </source>
</evidence>
<evidence type="ECO:0000256" key="1">
    <source>
        <dbReference type="ARBA" id="ARBA00022692"/>
    </source>
</evidence>
<keyword evidence="1 4" id="KW-0812">Transmembrane</keyword>
<sequence length="399" mass="42352">MNSMKKNVWLLAVCQATLNTGNILLVATSALVSLKLAPDKALATLPLAVQFLASMITTMPASMLMRRIGRQAGFLIGTGAGLAGAGLAAFAIVQGSFVLFSLAAALFGVYNGFGTYYRFAAADAATPDYRPAAISYVMAGGVVAAFIGPNLANWARFWLPPAEFAGSYLSLLFVVGLSMLALLFVRIPRPPEQQRFESSRPLSVIAAQPQTAVAMLGAAIGSGVMVFVMTATPLAMHAHQHDFGDTAFVIEWHVLGMFAPSFVTGHLIRRFGVLNVMLTGALLTAGCVAVNLTGTGVAHFWTALVLLGIGWNFLFVGGTSLLTETYTESEKAKTQGLNDFLVFTVITIASLSAGAIQHFLGWRLVNLGVIPLIVLVAAGIVWRKRRRRAAAGMVREESV</sequence>
<feature type="transmembrane region" description="Helical" evidence="4">
    <location>
        <begin position="247"/>
        <end position="265"/>
    </location>
</feature>
<dbReference type="Pfam" id="PF07690">
    <property type="entry name" value="MFS_1"/>
    <property type="match status" value="1"/>
</dbReference>
<dbReference type="PROSITE" id="PS50850">
    <property type="entry name" value="MFS"/>
    <property type="match status" value="1"/>
</dbReference>
<accession>A0A1F6SY96</accession>
<dbReference type="InterPro" id="IPR020846">
    <property type="entry name" value="MFS_dom"/>
</dbReference>
<dbReference type="EMBL" id="MFSQ01000137">
    <property type="protein sequence ID" value="OGI37843.1"/>
    <property type="molecule type" value="Genomic_DNA"/>
</dbReference>
<dbReference type="GO" id="GO:0022857">
    <property type="term" value="F:transmembrane transporter activity"/>
    <property type="evidence" value="ECO:0007669"/>
    <property type="project" value="InterPro"/>
</dbReference>
<feature type="domain" description="Major facilitator superfamily (MFS) profile" evidence="5">
    <location>
        <begin position="210"/>
        <end position="399"/>
    </location>
</feature>
<reference evidence="6 7" key="1">
    <citation type="journal article" date="2016" name="Nat. Commun.">
        <title>Thousands of microbial genomes shed light on interconnected biogeochemical processes in an aquifer system.</title>
        <authorList>
            <person name="Anantharaman K."/>
            <person name="Brown C.T."/>
            <person name="Hug L.A."/>
            <person name="Sharon I."/>
            <person name="Castelle C.J."/>
            <person name="Probst A.J."/>
            <person name="Thomas B.C."/>
            <person name="Singh A."/>
            <person name="Wilkins M.J."/>
            <person name="Karaoz U."/>
            <person name="Brodie E.L."/>
            <person name="Williams K.H."/>
            <person name="Hubbard S.S."/>
            <person name="Banfield J.F."/>
        </authorList>
    </citation>
    <scope>NUCLEOTIDE SEQUENCE [LARGE SCALE GENOMIC DNA]</scope>
</reference>
<evidence type="ECO:0000259" key="5">
    <source>
        <dbReference type="PROSITE" id="PS50850"/>
    </source>
</evidence>
<dbReference type="SUPFAM" id="SSF103473">
    <property type="entry name" value="MFS general substrate transporter"/>
    <property type="match status" value="1"/>
</dbReference>
<keyword evidence="3 4" id="KW-0472">Membrane</keyword>
<dbReference type="InterPro" id="IPR036259">
    <property type="entry name" value="MFS_trans_sf"/>
</dbReference>
<feature type="transmembrane region" description="Helical" evidence="4">
    <location>
        <begin position="42"/>
        <end position="65"/>
    </location>
</feature>
<proteinExistence type="predicted"/>
<feature type="transmembrane region" description="Helical" evidence="4">
    <location>
        <begin position="164"/>
        <end position="185"/>
    </location>
</feature>
<dbReference type="STRING" id="1817756.A2140_09920"/>
<keyword evidence="2 4" id="KW-1133">Transmembrane helix</keyword>